<gene>
    <name evidence="2" type="ORF">BXZ70DRAFT_402465</name>
</gene>
<keyword evidence="1" id="KW-0812">Transmembrane</keyword>
<evidence type="ECO:0000313" key="2">
    <source>
        <dbReference type="EMBL" id="KAH8105910.1"/>
    </source>
</evidence>
<accession>A0A8K0XTR2</accession>
<comment type="caution">
    <text evidence="2">The sequence shown here is derived from an EMBL/GenBank/DDBJ whole genome shotgun (WGS) entry which is preliminary data.</text>
</comment>
<dbReference type="EMBL" id="JAEVFJ010000003">
    <property type="protein sequence ID" value="KAH8105910.1"/>
    <property type="molecule type" value="Genomic_DNA"/>
</dbReference>
<keyword evidence="3" id="KW-1185">Reference proteome</keyword>
<dbReference type="Proteomes" id="UP000813824">
    <property type="component" value="Unassembled WGS sequence"/>
</dbReference>
<evidence type="ECO:0000256" key="1">
    <source>
        <dbReference type="SAM" id="Phobius"/>
    </source>
</evidence>
<evidence type="ECO:0000313" key="3">
    <source>
        <dbReference type="Proteomes" id="UP000813824"/>
    </source>
</evidence>
<protein>
    <submittedName>
        <fullName evidence="2">Uncharacterized protein</fullName>
    </submittedName>
</protein>
<name>A0A8K0XTR2_9AGAR</name>
<dbReference type="AlphaFoldDB" id="A0A8K0XTR2"/>
<feature type="transmembrane region" description="Helical" evidence="1">
    <location>
        <begin position="102"/>
        <end position="125"/>
    </location>
</feature>
<keyword evidence="1" id="KW-0472">Membrane</keyword>
<reference evidence="2" key="1">
    <citation type="journal article" date="2021" name="New Phytol.">
        <title>Evolutionary innovations through gain and loss of genes in the ectomycorrhizal Boletales.</title>
        <authorList>
            <person name="Wu G."/>
            <person name="Miyauchi S."/>
            <person name="Morin E."/>
            <person name="Kuo A."/>
            <person name="Drula E."/>
            <person name="Varga T."/>
            <person name="Kohler A."/>
            <person name="Feng B."/>
            <person name="Cao Y."/>
            <person name="Lipzen A."/>
            <person name="Daum C."/>
            <person name="Hundley H."/>
            <person name="Pangilinan J."/>
            <person name="Johnson J."/>
            <person name="Barry K."/>
            <person name="LaButti K."/>
            <person name="Ng V."/>
            <person name="Ahrendt S."/>
            <person name="Min B."/>
            <person name="Choi I.G."/>
            <person name="Park H."/>
            <person name="Plett J.M."/>
            <person name="Magnuson J."/>
            <person name="Spatafora J.W."/>
            <person name="Nagy L.G."/>
            <person name="Henrissat B."/>
            <person name="Grigoriev I.V."/>
            <person name="Yang Z.L."/>
            <person name="Xu J."/>
            <person name="Martin F.M."/>
        </authorList>
    </citation>
    <scope>NUCLEOTIDE SEQUENCE</scope>
    <source>
        <strain evidence="2">KKN 215</strain>
    </source>
</reference>
<sequence>MTPRYWYLLFPVHGIPSSSHSRCYPLPTRLFASSVSGILYVSRSYILSFIRRCLLPRLSASMQLGFISTSCGKRSSFLLKPYTPSSGSPWGSYLSDCFARKLCAWGVTCILLLLHATPGVLPLFIPRKSSTYKAWMSQPSISRSYKATS</sequence>
<keyword evidence="1" id="KW-1133">Transmembrane helix</keyword>
<proteinExistence type="predicted"/>
<organism evidence="2 3">
    <name type="scientific">Cristinia sonorae</name>
    <dbReference type="NCBI Taxonomy" id="1940300"/>
    <lineage>
        <taxon>Eukaryota</taxon>
        <taxon>Fungi</taxon>
        <taxon>Dikarya</taxon>
        <taxon>Basidiomycota</taxon>
        <taxon>Agaricomycotina</taxon>
        <taxon>Agaricomycetes</taxon>
        <taxon>Agaricomycetidae</taxon>
        <taxon>Agaricales</taxon>
        <taxon>Pleurotineae</taxon>
        <taxon>Stephanosporaceae</taxon>
        <taxon>Cristinia</taxon>
    </lineage>
</organism>